<dbReference type="Proteomes" id="UP000290649">
    <property type="component" value="Unassembled WGS sequence"/>
</dbReference>
<evidence type="ECO:0000313" key="1">
    <source>
        <dbReference type="EMBL" id="RXJ04385.1"/>
    </source>
</evidence>
<dbReference type="RefSeq" id="WP_129076731.1">
    <property type="nucleotide sequence ID" value="NZ_QOUX01000001.1"/>
</dbReference>
<evidence type="ECO:0000313" key="2">
    <source>
        <dbReference type="Proteomes" id="UP000290649"/>
    </source>
</evidence>
<sequence>MNKRLGFMLILMVIIIIGCTRDETTIKKAIEQLDYKVYVPSYIPAELELETAVLKDGLILISYQNVDGTKYVEFSQDATSRALNIEGLLTFKKSGEDPYERNATRRIQEIGPFVGVYDINEKLTSYSYEFIKPNLQSDSYPFYWISSVGIPEAEFLKIVSSLK</sequence>
<dbReference type="AlphaFoldDB" id="A0A4V1LGY8"/>
<proteinExistence type="predicted"/>
<dbReference type="OrthoDB" id="2544256at2"/>
<evidence type="ECO:0008006" key="3">
    <source>
        <dbReference type="Google" id="ProtNLM"/>
    </source>
</evidence>
<dbReference type="PROSITE" id="PS51257">
    <property type="entry name" value="PROKAR_LIPOPROTEIN"/>
    <property type="match status" value="1"/>
</dbReference>
<reference evidence="1 2" key="1">
    <citation type="journal article" date="2019" name="Int. J. Syst. Evol. Microbiol.">
        <title>Anaerobacillus alkaliphilus sp. nov., a novel alkaliphilic and moderately halophilic bacterium.</title>
        <authorList>
            <person name="Borsodi A.K."/>
            <person name="Aszalos J.M."/>
            <person name="Bihari P."/>
            <person name="Nagy I."/>
            <person name="Schumann P."/>
            <person name="Sproer C."/>
            <person name="Kovacs A.L."/>
            <person name="Boka K."/>
            <person name="Dobosy P."/>
            <person name="Ovari M."/>
            <person name="Szili-Kovacs T."/>
            <person name="Toth E."/>
        </authorList>
    </citation>
    <scope>NUCLEOTIDE SEQUENCE [LARGE SCALE GENOMIC DNA]</scope>
    <source>
        <strain evidence="1 2">B16-10</strain>
    </source>
</reference>
<comment type="caution">
    <text evidence="1">The sequence shown here is derived from an EMBL/GenBank/DDBJ whole genome shotgun (WGS) entry which is preliminary data.</text>
</comment>
<gene>
    <name evidence="1" type="ORF">DS745_03095</name>
</gene>
<keyword evidence="2" id="KW-1185">Reference proteome</keyword>
<name>A0A4V1LGY8_9BACI</name>
<dbReference type="EMBL" id="QOUX01000001">
    <property type="protein sequence ID" value="RXJ04385.1"/>
    <property type="molecule type" value="Genomic_DNA"/>
</dbReference>
<accession>A0A4V1LGY8</accession>
<organism evidence="1 2">
    <name type="scientific">Anaerobacillus alkaliphilus</name>
    <dbReference type="NCBI Taxonomy" id="1548597"/>
    <lineage>
        <taxon>Bacteria</taxon>
        <taxon>Bacillati</taxon>
        <taxon>Bacillota</taxon>
        <taxon>Bacilli</taxon>
        <taxon>Bacillales</taxon>
        <taxon>Bacillaceae</taxon>
        <taxon>Anaerobacillus</taxon>
    </lineage>
</organism>
<protein>
    <recommendedName>
        <fullName evidence="3">DUF4367 domain-containing protein</fullName>
    </recommendedName>
</protein>